<sequence>MHAKRTAAMQQAWPTPSRAHSASLKPQCLIIAQLLVVANDNDEKRLHKERCKHGRPSEQQQNSRRRRMACVKDGRGESEQQGERGLLVAQHTPKRPKKCRQVDGNKRAAHCTSGKASISMVTTRSRLASDGAKEPPASRKPESTQHTWFTRRECDGDKTFRRSQVNLRLVKSKQ</sequence>
<gene>
    <name evidence="2" type="ORF">IWX46DRAFT_214710</name>
</gene>
<evidence type="ECO:0000256" key="1">
    <source>
        <dbReference type="SAM" id="MobiDB-lite"/>
    </source>
</evidence>
<protein>
    <submittedName>
        <fullName evidence="2">Uncharacterized protein</fullName>
    </submittedName>
</protein>
<keyword evidence="3" id="KW-1185">Reference proteome</keyword>
<feature type="compositionally biased region" description="Basic and acidic residues" evidence="1">
    <location>
        <begin position="70"/>
        <end position="82"/>
    </location>
</feature>
<evidence type="ECO:0000313" key="3">
    <source>
        <dbReference type="Proteomes" id="UP001365128"/>
    </source>
</evidence>
<name>A0ABR1MP48_9PEZI</name>
<evidence type="ECO:0000313" key="2">
    <source>
        <dbReference type="EMBL" id="KAK7554452.1"/>
    </source>
</evidence>
<comment type="caution">
    <text evidence="2">The sequence shown here is derived from an EMBL/GenBank/DDBJ whole genome shotgun (WGS) entry which is preliminary data.</text>
</comment>
<reference evidence="2 3" key="1">
    <citation type="submission" date="2024-04" db="EMBL/GenBank/DDBJ databases">
        <title>Phyllosticta paracitricarpa is synonymous to the EU quarantine fungus P. citricarpa based on phylogenomic analyses.</title>
        <authorList>
            <consortium name="Lawrence Berkeley National Laboratory"/>
            <person name="Van Ingen-Buijs V.A."/>
            <person name="Van Westerhoven A.C."/>
            <person name="Haridas S."/>
            <person name="Skiadas P."/>
            <person name="Martin F."/>
            <person name="Groenewald J.Z."/>
            <person name="Crous P.W."/>
            <person name="Seidl M.F."/>
        </authorList>
    </citation>
    <scope>NUCLEOTIDE SEQUENCE [LARGE SCALE GENOMIC DNA]</scope>
    <source>
        <strain evidence="2 3">CBS 122670</strain>
    </source>
</reference>
<dbReference type="Proteomes" id="UP001365128">
    <property type="component" value="Unassembled WGS sequence"/>
</dbReference>
<dbReference type="EMBL" id="JBBPDW010000003">
    <property type="protein sequence ID" value="KAK7554452.1"/>
    <property type="molecule type" value="Genomic_DNA"/>
</dbReference>
<feature type="compositionally biased region" description="Basic and acidic residues" evidence="1">
    <location>
        <begin position="131"/>
        <end position="143"/>
    </location>
</feature>
<feature type="region of interest" description="Disordered" evidence="1">
    <location>
        <begin position="47"/>
        <end position="150"/>
    </location>
</feature>
<organism evidence="2 3">
    <name type="scientific">Phyllosticta citricarpa</name>
    <dbReference type="NCBI Taxonomy" id="55181"/>
    <lineage>
        <taxon>Eukaryota</taxon>
        <taxon>Fungi</taxon>
        <taxon>Dikarya</taxon>
        <taxon>Ascomycota</taxon>
        <taxon>Pezizomycotina</taxon>
        <taxon>Dothideomycetes</taxon>
        <taxon>Dothideomycetes incertae sedis</taxon>
        <taxon>Botryosphaeriales</taxon>
        <taxon>Phyllostictaceae</taxon>
        <taxon>Phyllosticta</taxon>
    </lineage>
</organism>
<accession>A0ABR1MP48</accession>
<proteinExistence type="predicted"/>
<feature type="compositionally biased region" description="Polar residues" evidence="1">
    <location>
        <begin position="114"/>
        <end position="126"/>
    </location>
</feature>